<dbReference type="GO" id="GO:0005524">
    <property type="term" value="F:ATP binding"/>
    <property type="evidence" value="ECO:0007669"/>
    <property type="project" value="UniProtKB-KW"/>
</dbReference>
<gene>
    <name evidence="7" type="ORF">ACJ72_06095</name>
</gene>
<dbReference type="OrthoDB" id="2110130at2759"/>
<dbReference type="InterPro" id="IPR050611">
    <property type="entry name" value="ABCF"/>
</dbReference>
<dbReference type="FunFam" id="3.40.50.300:FF:003119">
    <property type="entry name" value="ABC ATPase, putative (AFU_orthologue AFUA_1G16440)"/>
    <property type="match status" value="1"/>
</dbReference>
<dbReference type="InterPro" id="IPR003593">
    <property type="entry name" value="AAA+_ATPase"/>
</dbReference>
<keyword evidence="4" id="KW-0067">ATP-binding</keyword>
<evidence type="ECO:0000256" key="2">
    <source>
        <dbReference type="ARBA" id="ARBA00022737"/>
    </source>
</evidence>
<dbReference type="InterPro" id="IPR017871">
    <property type="entry name" value="ABC_transporter-like_CS"/>
</dbReference>
<feature type="domain" description="ABC transporter" evidence="6">
    <location>
        <begin position="508"/>
        <end position="758"/>
    </location>
</feature>
<dbReference type="PROSITE" id="PS00211">
    <property type="entry name" value="ABC_TRANSPORTER_1"/>
    <property type="match status" value="1"/>
</dbReference>
<dbReference type="SMART" id="SM00382">
    <property type="entry name" value="AAA"/>
    <property type="match status" value="2"/>
</dbReference>
<dbReference type="Pfam" id="PF12848">
    <property type="entry name" value="ABC_tran_Xtn"/>
    <property type="match status" value="1"/>
</dbReference>
<dbReference type="InterPro" id="IPR003439">
    <property type="entry name" value="ABC_transporter-like_ATP-bd"/>
</dbReference>
<dbReference type="PANTHER" id="PTHR19211">
    <property type="entry name" value="ATP-BINDING TRANSPORT PROTEIN-RELATED"/>
    <property type="match status" value="1"/>
</dbReference>
<organism evidence="7 8">
    <name type="scientific">Emergomyces africanus</name>
    <dbReference type="NCBI Taxonomy" id="1955775"/>
    <lineage>
        <taxon>Eukaryota</taxon>
        <taxon>Fungi</taxon>
        <taxon>Dikarya</taxon>
        <taxon>Ascomycota</taxon>
        <taxon>Pezizomycotina</taxon>
        <taxon>Eurotiomycetes</taxon>
        <taxon>Eurotiomycetidae</taxon>
        <taxon>Onygenales</taxon>
        <taxon>Ajellomycetaceae</taxon>
        <taxon>Emergomyces</taxon>
    </lineage>
</organism>
<dbReference type="PROSITE" id="PS50893">
    <property type="entry name" value="ABC_TRANSPORTER_2"/>
    <property type="match status" value="2"/>
</dbReference>
<dbReference type="AlphaFoldDB" id="A0A1B7NS05"/>
<sequence>MASQSTTAPTIIATCKQTRFHFRENKDSREIDIQGLNITIASSGRNTTTADSSDPGKCSKSTKSRGKSKAKSDGIEILSSADLHLKSGVHYGLVGRNGTGKSTILRAMAEKLIPGIPDTVRISILQQTEDDQDMSTESAPSGTIGPGKTGANGKKTVLQEVMRSDELRNDVERKIRVLSHALEETEDPWEPVRAIRQLRHEKLERELFFAQKNASLRSGSRGMQARKDMKAAESKVAESAELLERNRDEGEPSEIQQETQEAVNILDELQGQYEAMKITDIEAEARRVLLGLGFKESSFEQPFDSLSGGWRMRCMLAGSLIQKADIMILDEPTNFLDLLGIVWLENYFNYLRTVDDDRTLVLVSHDRDFLNNVCEETIILKDKTLAYFRGNLSAYEEDLESRKLYWSRMKEAQDRQVAHMEASIRDNIKLGKKTGDDNKLRMAKSRQKKVDERMGVQVSAKGTRFKLNRDRVGFHDSMRDEIEVPQDEKGVSISIPKPLELRFPGPLISLESIHFQYKPQSEPILNGIDLVIHMGDRVGILGLNGSGKTTLLKVLVGSVQPSRGALTHHPRVNIGYYSQHSVEELKAVGRSEPALTALSLLSREANGSLGEGEVRGLLSSLGLIGRTVSDVSITQLSGGQLVRLALARIVWNLPHLLVLDEITTHLDFHTVIALVEDLSTFSGALLIVSHDRYLIRGVVEGKRNVVGQDNDADMATEPDDDETRRRNVYVLRRGQLHLQENGVEQFERSLQKRVRKMMPGN</sequence>
<keyword evidence="3" id="KW-0547">Nucleotide-binding</keyword>
<feature type="domain" description="ABC transporter" evidence="6">
    <location>
        <begin position="62"/>
        <end position="407"/>
    </location>
</feature>
<comment type="caution">
    <text evidence="7">The sequence shown here is derived from an EMBL/GenBank/DDBJ whole genome shotgun (WGS) entry which is preliminary data.</text>
</comment>
<feature type="region of interest" description="Disordered" evidence="5">
    <location>
        <begin position="44"/>
        <end position="73"/>
    </location>
</feature>
<accession>A0A1B7NS05</accession>
<feature type="compositionally biased region" description="Basic residues" evidence="5">
    <location>
        <begin position="60"/>
        <end position="69"/>
    </location>
</feature>
<keyword evidence="2" id="KW-0677">Repeat</keyword>
<dbReference type="GO" id="GO:0016020">
    <property type="term" value="C:membrane"/>
    <property type="evidence" value="ECO:0007669"/>
    <property type="project" value="UniProtKB-SubCell"/>
</dbReference>
<dbReference type="Proteomes" id="UP000091918">
    <property type="component" value="Unassembled WGS sequence"/>
</dbReference>
<feature type="region of interest" description="Disordered" evidence="5">
    <location>
        <begin position="128"/>
        <end position="152"/>
    </location>
</feature>
<dbReference type="STRING" id="1658172.A0A1B7NS05"/>
<dbReference type="Gene3D" id="3.40.50.300">
    <property type="entry name" value="P-loop containing nucleotide triphosphate hydrolases"/>
    <property type="match status" value="2"/>
</dbReference>
<evidence type="ECO:0000313" key="8">
    <source>
        <dbReference type="Proteomes" id="UP000091918"/>
    </source>
</evidence>
<dbReference type="PANTHER" id="PTHR19211:SF135">
    <property type="entry name" value="ATPASE, PUTATIVE (AFU_ORTHOLOGUE AFUA_1G16440)-RELATED"/>
    <property type="match status" value="1"/>
</dbReference>
<dbReference type="InterPro" id="IPR027417">
    <property type="entry name" value="P-loop_NTPase"/>
</dbReference>
<evidence type="ECO:0000313" key="7">
    <source>
        <dbReference type="EMBL" id="OAX79582.1"/>
    </source>
</evidence>
<name>A0A1B7NS05_9EURO</name>
<comment type="subcellular location">
    <subcellularLocation>
        <location evidence="1">Membrane</location>
        <topology evidence="1">Multi-pass membrane protein</topology>
    </subcellularLocation>
</comment>
<reference evidence="7 8" key="1">
    <citation type="submission" date="2015-07" db="EMBL/GenBank/DDBJ databases">
        <title>Emmonsia species relationships and genome sequence.</title>
        <authorList>
            <person name="Cuomo C.A."/>
            <person name="Schwartz I.S."/>
            <person name="Kenyon C."/>
            <person name="de Hoog G.S."/>
            <person name="Govender N.P."/>
            <person name="Botha A."/>
            <person name="Moreno L."/>
            <person name="de Vries M."/>
            <person name="Munoz J.F."/>
            <person name="Stielow J.B."/>
        </authorList>
    </citation>
    <scope>NUCLEOTIDE SEQUENCE [LARGE SCALE GENOMIC DNA]</scope>
    <source>
        <strain evidence="7 8">CBS 136260</strain>
    </source>
</reference>
<keyword evidence="8" id="KW-1185">Reference proteome</keyword>
<evidence type="ECO:0000259" key="6">
    <source>
        <dbReference type="PROSITE" id="PS50893"/>
    </source>
</evidence>
<evidence type="ECO:0000256" key="5">
    <source>
        <dbReference type="SAM" id="MobiDB-lite"/>
    </source>
</evidence>
<evidence type="ECO:0000256" key="3">
    <source>
        <dbReference type="ARBA" id="ARBA00022741"/>
    </source>
</evidence>
<dbReference type="EMBL" id="LGUA01000969">
    <property type="protein sequence ID" value="OAX79582.1"/>
    <property type="molecule type" value="Genomic_DNA"/>
</dbReference>
<protein>
    <recommendedName>
        <fullName evidence="6">ABC transporter domain-containing protein</fullName>
    </recommendedName>
</protein>
<dbReference type="CDD" id="cd03221">
    <property type="entry name" value="ABCF_EF-3"/>
    <property type="match status" value="1"/>
</dbReference>
<dbReference type="InterPro" id="IPR032781">
    <property type="entry name" value="ABC_tran_Xtn"/>
</dbReference>
<dbReference type="FunFam" id="3.40.50.300:FF:000011">
    <property type="entry name" value="Putative ABC transporter ATP-binding component"/>
    <property type="match status" value="1"/>
</dbReference>
<evidence type="ECO:0000256" key="4">
    <source>
        <dbReference type="ARBA" id="ARBA00022840"/>
    </source>
</evidence>
<proteinExistence type="predicted"/>
<evidence type="ECO:0000256" key="1">
    <source>
        <dbReference type="ARBA" id="ARBA00004141"/>
    </source>
</evidence>
<dbReference type="GO" id="GO:0016887">
    <property type="term" value="F:ATP hydrolysis activity"/>
    <property type="evidence" value="ECO:0007669"/>
    <property type="project" value="InterPro"/>
</dbReference>
<dbReference type="SUPFAM" id="SSF52540">
    <property type="entry name" value="P-loop containing nucleoside triphosphate hydrolases"/>
    <property type="match status" value="2"/>
</dbReference>
<dbReference type="Pfam" id="PF00005">
    <property type="entry name" value="ABC_tran"/>
    <property type="match status" value="2"/>
</dbReference>